<feature type="signal peptide" evidence="1">
    <location>
        <begin position="1"/>
        <end position="18"/>
    </location>
</feature>
<feature type="chain" id="PRO_5011665274" evidence="1">
    <location>
        <begin position="19"/>
        <end position="113"/>
    </location>
</feature>
<dbReference type="Proteomes" id="UP000198926">
    <property type="component" value="Unassembled WGS sequence"/>
</dbReference>
<reference evidence="2 3" key="1">
    <citation type="submission" date="2016-10" db="EMBL/GenBank/DDBJ databases">
        <authorList>
            <person name="de Groot N.N."/>
        </authorList>
    </citation>
    <scope>NUCLEOTIDE SEQUENCE [LARGE SCALE GENOMIC DNA]</scope>
    <source>
        <strain evidence="2 3">DSM 29433</strain>
    </source>
</reference>
<dbReference type="RefSeq" id="WP_090203193.1">
    <property type="nucleotide sequence ID" value="NZ_FOZM01000001.1"/>
</dbReference>
<accession>A0A1I6LAC0</accession>
<proteinExistence type="predicted"/>
<evidence type="ECO:0000313" key="2">
    <source>
        <dbReference type="EMBL" id="SFS00413.1"/>
    </source>
</evidence>
<keyword evidence="1" id="KW-0732">Signal</keyword>
<name>A0A1I6LAC0_9RHOB</name>
<keyword evidence="3" id="KW-1185">Reference proteome</keyword>
<dbReference type="EMBL" id="FOZM01000001">
    <property type="protein sequence ID" value="SFS00413.1"/>
    <property type="molecule type" value="Genomic_DNA"/>
</dbReference>
<evidence type="ECO:0000256" key="1">
    <source>
        <dbReference type="SAM" id="SignalP"/>
    </source>
</evidence>
<gene>
    <name evidence="2" type="ORF">SAMN05444714_0342</name>
</gene>
<dbReference type="OrthoDB" id="573055at2"/>
<protein>
    <submittedName>
        <fullName evidence="2">Uncharacterized protein</fullName>
    </submittedName>
</protein>
<sequence>MKCFLHPAFLFAPALALAGEPEIRAVDVDADRVSVTILHDDDGWEHFADAWEVLDANGRSLGLRTLYHPHVEEQPFTRMLVGVPISEDADVIYIQARCSVDCWSDKRFEVRLR</sequence>
<dbReference type="AlphaFoldDB" id="A0A1I6LAC0"/>
<evidence type="ECO:0000313" key="3">
    <source>
        <dbReference type="Proteomes" id="UP000198926"/>
    </source>
</evidence>
<dbReference type="STRING" id="1123755.SAMN05444714_0342"/>
<organism evidence="2 3">
    <name type="scientific">Yoonia litorea</name>
    <dbReference type="NCBI Taxonomy" id="1123755"/>
    <lineage>
        <taxon>Bacteria</taxon>
        <taxon>Pseudomonadati</taxon>
        <taxon>Pseudomonadota</taxon>
        <taxon>Alphaproteobacteria</taxon>
        <taxon>Rhodobacterales</taxon>
        <taxon>Paracoccaceae</taxon>
        <taxon>Yoonia</taxon>
    </lineage>
</organism>